<sequence>MKVKVRTLRHQGQSLNQDDLRKLPPRVGELRVIEERDPALHRQVLRARLLDITRDAERDILPALSDARLVFAADGKMTLIGTERNERVEYGQTWSVEVA</sequence>
<accession>A0A7X6I7K5</accession>
<evidence type="ECO:0000256" key="1">
    <source>
        <dbReference type="SAM" id="MobiDB-lite"/>
    </source>
</evidence>
<evidence type="ECO:0000313" key="3">
    <source>
        <dbReference type="Proteomes" id="UP000521868"/>
    </source>
</evidence>
<organism evidence="2 3">
    <name type="scientific">Ramlibacter lithotrophicus</name>
    <dbReference type="NCBI Taxonomy" id="2606681"/>
    <lineage>
        <taxon>Bacteria</taxon>
        <taxon>Pseudomonadati</taxon>
        <taxon>Pseudomonadota</taxon>
        <taxon>Betaproteobacteria</taxon>
        <taxon>Burkholderiales</taxon>
        <taxon>Comamonadaceae</taxon>
        <taxon>Ramlibacter</taxon>
    </lineage>
</organism>
<dbReference type="RefSeq" id="WP_168108749.1">
    <property type="nucleotide sequence ID" value="NZ_VTOX01000007.1"/>
</dbReference>
<keyword evidence="3" id="KW-1185">Reference proteome</keyword>
<protein>
    <submittedName>
        <fullName evidence="2">Uncharacterized protein</fullName>
    </submittedName>
</protein>
<comment type="caution">
    <text evidence="2">The sequence shown here is derived from an EMBL/GenBank/DDBJ whole genome shotgun (WGS) entry which is preliminary data.</text>
</comment>
<proteinExistence type="predicted"/>
<evidence type="ECO:0000313" key="2">
    <source>
        <dbReference type="EMBL" id="NKE67616.1"/>
    </source>
</evidence>
<gene>
    <name evidence="2" type="ORF">RAMLITH_17475</name>
</gene>
<name>A0A7X6I7K5_9BURK</name>
<reference evidence="2 3" key="1">
    <citation type="journal article" date="2020" name="Nature">
        <title>Bacterial chemolithoautotrophy via manganese oxidation.</title>
        <authorList>
            <person name="Yu H."/>
            <person name="Leadbetter J.R."/>
        </authorList>
    </citation>
    <scope>NUCLEOTIDE SEQUENCE [LARGE SCALE GENOMIC DNA]</scope>
    <source>
        <strain evidence="2 3">RBP-1</strain>
    </source>
</reference>
<dbReference type="EMBL" id="VTOX01000007">
    <property type="protein sequence ID" value="NKE67616.1"/>
    <property type="molecule type" value="Genomic_DNA"/>
</dbReference>
<dbReference type="AlphaFoldDB" id="A0A7X6I7K5"/>
<dbReference type="Proteomes" id="UP000521868">
    <property type="component" value="Unassembled WGS sequence"/>
</dbReference>
<feature type="region of interest" description="Disordered" evidence="1">
    <location>
        <begin position="1"/>
        <end position="20"/>
    </location>
</feature>